<dbReference type="SMART" id="SM00855">
    <property type="entry name" value="PGAM"/>
    <property type="match status" value="1"/>
</dbReference>
<evidence type="ECO:0000313" key="3">
    <source>
        <dbReference type="EMBL" id="CAB4685272.1"/>
    </source>
</evidence>
<dbReference type="InterPro" id="IPR029033">
    <property type="entry name" value="His_PPase_superfam"/>
</dbReference>
<reference evidence="3" key="1">
    <citation type="submission" date="2020-05" db="EMBL/GenBank/DDBJ databases">
        <authorList>
            <person name="Chiriac C."/>
            <person name="Salcher M."/>
            <person name="Ghai R."/>
            <person name="Kavagutti S V."/>
        </authorList>
    </citation>
    <scope>NUCLEOTIDE SEQUENCE</scope>
</reference>
<evidence type="ECO:0000259" key="2">
    <source>
        <dbReference type="PROSITE" id="PS51462"/>
    </source>
</evidence>
<dbReference type="EMBL" id="CAEZXK010000011">
    <property type="protein sequence ID" value="CAB4685272.1"/>
    <property type="molecule type" value="Genomic_DNA"/>
</dbReference>
<dbReference type="InterPro" id="IPR013078">
    <property type="entry name" value="His_Pase_superF_clade-1"/>
</dbReference>
<protein>
    <submittedName>
        <fullName evidence="3">Unannotated protein</fullName>
    </submittedName>
</protein>
<dbReference type="SUPFAM" id="SSF55811">
    <property type="entry name" value="Nudix"/>
    <property type="match status" value="1"/>
</dbReference>
<dbReference type="SUPFAM" id="SSF53254">
    <property type="entry name" value="Phosphoglycerate mutase-like"/>
    <property type="match status" value="1"/>
</dbReference>
<dbReference type="CDD" id="cd03673">
    <property type="entry name" value="NUDIX_Ap6A_hydrolase"/>
    <property type="match status" value="1"/>
</dbReference>
<dbReference type="PROSITE" id="PS51462">
    <property type="entry name" value="NUDIX"/>
    <property type="match status" value="1"/>
</dbReference>
<dbReference type="InterPro" id="IPR000086">
    <property type="entry name" value="NUDIX_hydrolase_dom"/>
</dbReference>
<dbReference type="InterPro" id="IPR051325">
    <property type="entry name" value="Nudix_hydrolase_domain"/>
</dbReference>
<dbReference type="InterPro" id="IPR020084">
    <property type="entry name" value="NUDIX_hydrolase_CS"/>
</dbReference>
<organism evidence="3">
    <name type="scientific">freshwater metagenome</name>
    <dbReference type="NCBI Taxonomy" id="449393"/>
    <lineage>
        <taxon>unclassified sequences</taxon>
        <taxon>metagenomes</taxon>
        <taxon>ecological metagenomes</taxon>
    </lineage>
</organism>
<dbReference type="Gene3D" id="3.40.50.1240">
    <property type="entry name" value="Phosphoglycerate mutase-like"/>
    <property type="match status" value="1"/>
</dbReference>
<dbReference type="PRINTS" id="PR00502">
    <property type="entry name" value="NUDIXFAMILY"/>
</dbReference>
<dbReference type="Gene3D" id="3.90.79.10">
    <property type="entry name" value="Nucleoside Triphosphate Pyrophosphohydrolase"/>
    <property type="match status" value="1"/>
</dbReference>
<dbReference type="InterPro" id="IPR015797">
    <property type="entry name" value="NUDIX_hydrolase-like_dom_sf"/>
</dbReference>
<sequence>MTVVAAGAILWRLEKGELKLAIIHRSRYDDWSWPKGKIDKGETIAEAAVREIREETGLRVALGTYLAEINYKLPNGDKKQVHYWAAKVSDKALAESKFKPSEEVAKVDWKTPQQAAKLLSYEFDEQPLTALLDLFDRGLLDTKPLIVLRHAKAMARSDWKGGKVVDDGKRPLHDFGKQQAKALIKPLTVFGVRRVVTSPWKRCRDTVHPFATKRKATLVERSQLSELGNAKRPARTSNVIEDLLDSNKATVVCSHRPSLPTILKTIAACAPADLKREINAAASLRPGQMLVVHLNRTGKKPRVVAVELQESILVAD</sequence>
<dbReference type="PANTHER" id="PTHR21340:SF0">
    <property type="entry name" value="BIS(5'-NUCLEOSYL)-TETRAPHOSPHATASE [ASYMMETRICAL]"/>
    <property type="match status" value="1"/>
</dbReference>
<dbReference type="Pfam" id="PF00300">
    <property type="entry name" value="His_Phos_1"/>
    <property type="match status" value="1"/>
</dbReference>
<dbReference type="InterPro" id="IPR020476">
    <property type="entry name" value="Nudix_hydrolase"/>
</dbReference>
<dbReference type="CDD" id="cd07067">
    <property type="entry name" value="HP_PGM_like"/>
    <property type="match status" value="1"/>
</dbReference>
<name>A0A6J6NGC0_9ZZZZ</name>
<dbReference type="PANTHER" id="PTHR21340">
    <property type="entry name" value="DIADENOSINE 5,5-P1,P4-TETRAPHOSPHATE PYROPHOSPHOHYDROLASE MUTT"/>
    <property type="match status" value="1"/>
</dbReference>
<evidence type="ECO:0000256" key="1">
    <source>
        <dbReference type="ARBA" id="ARBA00022801"/>
    </source>
</evidence>
<feature type="domain" description="Nudix hydrolase" evidence="2">
    <location>
        <begin position="1"/>
        <end position="131"/>
    </location>
</feature>
<dbReference type="AlphaFoldDB" id="A0A6J6NGC0"/>
<dbReference type="PROSITE" id="PS00893">
    <property type="entry name" value="NUDIX_BOX"/>
    <property type="match status" value="1"/>
</dbReference>
<keyword evidence="1" id="KW-0378">Hydrolase</keyword>
<proteinExistence type="predicted"/>
<dbReference type="Pfam" id="PF00293">
    <property type="entry name" value="NUDIX"/>
    <property type="match status" value="1"/>
</dbReference>
<dbReference type="GO" id="GO:0006754">
    <property type="term" value="P:ATP biosynthetic process"/>
    <property type="evidence" value="ECO:0007669"/>
    <property type="project" value="TreeGrafter"/>
</dbReference>
<dbReference type="GO" id="GO:0004081">
    <property type="term" value="F:bis(5'-nucleosyl)-tetraphosphatase (asymmetrical) activity"/>
    <property type="evidence" value="ECO:0007669"/>
    <property type="project" value="TreeGrafter"/>
</dbReference>
<dbReference type="GO" id="GO:0006167">
    <property type="term" value="P:AMP biosynthetic process"/>
    <property type="evidence" value="ECO:0007669"/>
    <property type="project" value="TreeGrafter"/>
</dbReference>
<accession>A0A6J6NGC0</accession>
<gene>
    <name evidence="3" type="ORF">UFOPK2370_00584</name>
</gene>